<feature type="compositionally biased region" description="Acidic residues" evidence="1">
    <location>
        <begin position="58"/>
        <end position="73"/>
    </location>
</feature>
<evidence type="ECO:0000313" key="5">
    <source>
        <dbReference type="Proteomes" id="UP000601435"/>
    </source>
</evidence>
<keyword evidence="5" id="KW-1185">Reference proteome</keyword>
<feature type="transmembrane region" description="Helical" evidence="2">
    <location>
        <begin position="338"/>
        <end position="360"/>
    </location>
</feature>
<feature type="transmembrane region" description="Helical" evidence="2">
    <location>
        <begin position="241"/>
        <end position="262"/>
    </location>
</feature>
<sequence>PRGIYKILVFFLASAVCSLRDKSSGPCTQGECEPNNTEAYARVLEEDGEGKTPADAEPASEVEDGIEGSDLDLDQPQPRSFQMSFEALQSPGVKLETSVFGGVDALPATNKARKILDGRVHLVGIAEKDVSRASLSTVQYEWVQMIRGNRSYTVTFECSDENAIASLPLAAIGLMPTLITDFFVACVVSAASKLWKQTTKHWWVQANPALIFAAFSVKEVIKRVLFDSHLGVASPAMAAMTAVHVAFPLLSCLSSLAVLWGLQATPGVAFISDTAQCPADLQKSLQGEFATVSYFLGPRLGMFTLLWWLMPCSIYALANTEQCFEPASALAHVSYLAAGYLLDILASQFLLEAVIVARVAQAHVRTTRDSLDLKPDVDKLQTFHKACVRLVDEIMLELAKISGPTLGLAACRAVSACFYVVEVARNLAWWEEPGGKFMVITLLMSIVIDMPVGLYCLLLPASVSDECAELMEHLNNVRAQEVSKELKPEVDREIRLTETYLNKASSAGLEF</sequence>
<proteinExistence type="predicted"/>
<feature type="non-terminal residue" evidence="4">
    <location>
        <position position="511"/>
    </location>
</feature>
<reference evidence="4" key="1">
    <citation type="submission" date="2021-02" db="EMBL/GenBank/DDBJ databases">
        <authorList>
            <person name="Dougan E. K."/>
            <person name="Rhodes N."/>
            <person name="Thang M."/>
            <person name="Chan C."/>
        </authorList>
    </citation>
    <scope>NUCLEOTIDE SEQUENCE</scope>
</reference>
<feature type="transmembrane region" description="Helical" evidence="2">
    <location>
        <begin position="167"/>
        <end position="190"/>
    </location>
</feature>
<feature type="chain" id="PRO_5032294337" evidence="3">
    <location>
        <begin position="19"/>
        <end position="511"/>
    </location>
</feature>
<dbReference type="OrthoDB" id="441432at2759"/>
<feature type="transmembrane region" description="Helical" evidence="2">
    <location>
        <begin position="300"/>
        <end position="318"/>
    </location>
</feature>
<dbReference type="Proteomes" id="UP000601435">
    <property type="component" value="Unassembled WGS sequence"/>
</dbReference>
<organism evidence="4 5">
    <name type="scientific">Symbiodinium necroappetens</name>
    <dbReference type="NCBI Taxonomy" id="1628268"/>
    <lineage>
        <taxon>Eukaryota</taxon>
        <taxon>Sar</taxon>
        <taxon>Alveolata</taxon>
        <taxon>Dinophyceae</taxon>
        <taxon>Suessiales</taxon>
        <taxon>Symbiodiniaceae</taxon>
        <taxon>Symbiodinium</taxon>
    </lineage>
</organism>
<gene>
    <name evidence="4" type="ORF">SNEC2469_LOCUS34316</name>
</gene>
<evidence type="ECO:0000256" key="1">
    <source>
        <dbReference type="SAM" id="MobiDB-lite"/>
    </source>
</evidence>
<keyword evidence="2" id="KW-0812">Transmembrane</keyword>
<dbReference type="AlphaFoldDB" id="A0A813CA88"/>
<comment type="caution">
    <text evidence="4">The sequence shown here is derived from an EMBL/GenBank/DDBJ whole genome shotgun (WGS) entry which is preliminary data.</text>
</comment>
<feature type="region of interest" description="Disordered" evidence="1">
    <location>
        <begin position="45"/>
        <end position="75"/>
    </location>
</feature>
<feature type="signal peptide" evidence="3">
    <location>
        <begin position="1"/>
        <end position="18"/>
    </location>
</feature>
<evidence type="ECO:0000313" key="4">
    <source>
        <dbReference type="EMBL" id="CAE7941541.1"/>
    </source>
</evidence>
<dbReference type="EMBL" id="CAJNJA010094230">
    <property type="protein sequence ID" value="CAE7941541.1"/>
    <property type="molecule type" value="Genomic_DNA"/>
</dbReference>
<keyword evidence="3" id="KW-0732">Signal</keyword>
<name>A0A813CA88_9DINO</name>
<feature type="compositionally biased region" description="Basic and acidic residues" evidence="1">
    <location>
        <begin position="45"/>
        <end position="54"/>
    </location>
</feature>
<accession>A0A813CA88</accession>
<keyword evidence="2" id="KW-1133">Transmembrane helix</keyword>
<keyword evidence="2" id="KW-0472">Membrane</keyword>
<protein>
    <submittedName>
        <fullName evidence="4">Uncharacterized protein</fullName>
    </submittedName>
</protein>
<evidence type="ECO:0000256" key="3">
    <source>
        <dbReference type="SAM" id="SignalP"/>
    </source>
</evidence>
<evidence type="ECO:0000256" key="2">
    <source>
        <dbReference type="SAM" id="Phobius"/>
    </source>
</evidence>
<feature type="transmembrane region" description="Helical" evidence="2">
    <location>
        <begin position="437"/>
        <end position="461"/>
    </location>
</feature>